<evidence type="ECO:0000259" key="14">
    <source>
        <dbReference type="Pfam" id="PF01728"/>
    </source>
</evidence>
<dbReference type="PANTHER" id="PTHR10920">
    <property type="entry name" value="RIBOSOMAL RNA METHYLTRANSFERASE"/>
    <property type="match status" value="1"/>
</dbReference>
<evidence type="ECO:0000313" key="15">
    <source>
        <dbReference type="EMBL" id="RDD62480.1"/>
    </source>
</evidence>
<dbReference type="InterPro" id="IPR015507">
    <property type="entry name" value="rRNA-MeTfrase_E"/>
</dbReference>
<comment type="similarity">
    <text evidence="11">Belongs to the class I-like SAM-binding methyltransferase superfamily. RNA methyltransferase RlmE family.</text>
</comment>
<comment type="subcellular location">
    <subcellularLocation>
        <location evidence="11">Cytoplasm</location>
    </subcellularLocation>
</comment>
<dbReference type="GO" id="GO:0008650">
    <property type="term" value="F:rRNA (uridine-2'-O-)-methyltransferase activity"/>
    <property type="evidence" value="ECO:0007669"/>
    <property type="project" value="UniProtKB-UniRule"/>
</dbReference>
<keyword evidence="3 11" id="KW-0808">Transferase</keyword>
<dbReference type="HAMAP" id="MF_01547">
    <property type="entry name" value="RNA_methyltr_E"/>
    <property type="match status" value="1"/>
</dbReference>
<dbReference type="Proteomes" id="UP000253941">
    <property type="component" value="Unassembled WGS sequence"/>
</dbReference>
<dbReference type="RefSeq" id="WP_114581576.1">
    <property type="nucleotide sequence ID" value="NZ_QPMH01000005.1"/>
</dbReference>
<reference evidence="15 16" key="1">
    <citation type="submission" date="2018-07" db="EMBL/GenBank/DDBJ databases">
        <title>Venubactetium sediminum gen. nov., sp. nov., isolated from a marine solar saltern.</title>
        <authorList>
            <person name="Wang S."/>
        </authorList>
    </citation>
    <scope>NUCLEOTIDE SEQUENCE [LARGE SCALE GENOMIC DNA]</scope>
    <source>
        <strain evidence="15 16">WD2A32</strain>
    </source>
</reference>
<gene>
    <name evidence="11" type="primary">rlmE</name>
    <name evidence="11" type="synonym">ftsJ</name>
    <name evidence="11" type="synonym">rrmJ</name>
    <name evidence="15" type="ORF">DRB17_07465</name>
</gene>
<feature type="binding site" evidence="11">
    <location>
        <position position="113"/>
    </location>
    <ligand>
        <name>S-adenosyl-L-methionine</name>
        <dbReference type="ChEBI" id="CHEBI:59789"/>
    </ligand>
</feature>
<dbReference type="InterPro" id="IPR029063">
    <property type="entry name" value="SAM-dependent_MTases_sf"/>
</dbReference>
<comment type="caution">
    <text evidence="15">The sequence shown here is derived from an EMBL/GenBank/DDBJ whole genome shotgun (WGS) entry which is preliminary data.</text>
</comment>
<dbReference type="InterPro" id="IPR050082">
    <property type="entry name" value="RNA_methyltr_RlmE"/>
</dbReference>
<dbReference type="AlphaFoldDB" id="A0A369TB22"/>
<evidence type="ECO:0000256" key="8">
    <source>
        <dbReference type="ARBA" id="ARBA00041995"/>
    </source>
</evidence>
<feature type="binding site" evidence="11">
    <location>
        <position position="95"/>
    </location>
    <ligand>
        <name>S-adenosyl-L-methionine</name>
        <dbReference type="ChEBI" id="CHEBI:59789"/>
    </ligand>
</feature>
<dbReference type="SUPFAM" id="SSF53335">
    <property type="entry name" value="S-adenosyl-L-methionine-dependent methyltransferases"/>
    <property type="match status" value="1"/>
</dbReference>
<feature type="binding site" evidence="11">
    <location>
        <position position="93"/>
    </location>
    <ligand>
        <name>S-adenosyl-L-methionine</name>
        <dbReference type="ChEBI" id="CHEBI:59789"/>
    </ligand>
</feature>
<keyword evidence="16" id="KW-1185">Reference proteome</keyword>
<feature type="region of interest" description="Disordered" evidence="13">
    <location>
        <begin position="218"/>
        <end position="249"/>
    </location>
</feature>
<feature type="binding site" evidence="11">
    <location>
        <position position="153"/>
    </location>
    <ligand>
        <name>S-adenosyl-L-methionine</name>
        <dbReference type="ChEBI" id="CHEBI:59789"/>
    </ligand>
</feature>
<dbReference type="EC" id="2.1.1.166" evidence="6 11"/>
<evidence type="ECO:0000256" key="1">
    <source>
        <dbReference type="ARBA" id="ARBA00022552"/>
    </source>
</evidence>
<evidence type="ECO:0000256" key="12">
    <source>
        <dbReference type="PIRSR" id="PIRSR005461-1"/>
    </source>
</evidence>
<organism evidence="15 16">
    <name type="scientific">Ferruginivarius sediminum</name>
    <dbReference type="NCBI Taxonomy" id="2661937"/>
    <lineage>
        <taxon>Bacteria</taxon>
        <taxon>Pseudomonadati</taxon>
        <taxon>Pseudomonadota</taxon>
        <taxon>Alphaproteobacteria</taxon>
        <taxon>Rhodospirillales</taxon>
        <taxon>Rhodospirillaceae</taxon>
        <taxon>Ferruginivarius</taxon>
    </lineage>
</organism>
<protein>
    <recommendedName>
        <fullName evidence="7 11">Ribosomal RNA large subunit methyltransferase E</fullName>
        <ecNumber evidence="6 11">2.1.1.166</ecNumber>
    </recommendedName>
    <alternativeName>
        <fullName evidence="9 11">23S rRNA Um2552 methyltransferase</fullName>
    </alternativeName>
    <alternativeName>
        <fullName evidence="8 11">rRNA (uridine-2'-O-)-methyltransferase</fullName>
    </alternativeName>
</protein>
<evidence type="ECO:0000256" key="5">
    <source>
        <dbReference type="ARBA" id="ARBA00037569"/>
    </source>
</evidence>
<feature type="binding site" evidence="11">
    <location>
        <position position="129"/>
    </location>
    <ligand>
        <name>S-adenosyl-L-methionine</name>
        <dbReference type="ChEBI" id="CHEBI:59789"/>
    </ligand>
</feature>
<evidence type="ECO:0000313" key="16">
    <source>
        <dbReference type="Proteomes" id="UP000253941"/>
    </source>
</evidence>
<evidence type="ECO:0000256" key="6">
    <source>
        <dbReference type="ARBA" id="ARBA00038861"/>
    </source>
</evidence>
<dbReference type="InterPro" id="IPR002877">
    <property type="entry name" value="RNA_MeTrfase_FtsJ_dom"/>
</dbReference>
<feature type="domain" description="Ribosomal RNA methyltransferase FtsJ" evidence="14">
    <location>
        <begin position="61"/>
        <end position="236"/>
    </location>
</feature>
<keyword evidence="11" id="KW-0963">Cytoplasm</keyword>
<dbReference type="Gene3D" id="3.40.50.150">
    <property type="entry name" value="Vaccinia Virus protein VP39"/>
    <property type="match status" value="1"/>
</dbReference>
<evidence type="ECO:0000256" key="2">
    <source>
        <dbReference type="ARBA" id="ARBA00022603"/>
    </source>
</evidence>
<accession>A0A369TB22</accession>
<evidence type="ECO:0000256" key="4">
    <source>
        <dbReference type="ARBA" id="ARBA00022691"/>
    </source>
</evidence>
<sequence length="249" mass="27125">MTGDSGSDGDRVRRRRRRERKPAAGGGGRLVRAKGRKDSSREWLQRQLSDPYVAEAKRLGYRSRAAFKLIEIDDKYKLLKSGMRVVDLGAAPGGWCQVARERVGERGQVVGLDLLELEPLPGVEILQGDMNEPETVDRLRARLGGPADAVLSDMAPNATGHKRTDQLRVLAVVEAALDFAERVLAPGGMFLAKTMQSGGTGELAARLKREFRQVRYVKPPASRSASAETYVLATGYRGPQSTGAPPESD</sequence>
<dbReference type="PIRSF" id="PIRSF005461">
    <property type="entry name" value="23S_rRNA_mtase"/>
    <property type="match status" value="1"/>
</dbReference>
<dbReference type="PANTHER" id="PTHR10920:SF18">
    <property type="entry name" value="RRNA METHYLTRANSFERASE 2, MITOCHONDRIAL"/>
    <property type="match status" value="1"/>
</dbReference>
<proteinExistence type="inferred from homology"/>
<evidence type="ECO:0000256" key="3">
    <source>
        <dbReference type="ARBA" id="ARBA00022679"/>
    </source>
</evidence>
<keyword evidence="1 11" id="KW-0698">rRNA processing</keyword>
<feature type="active site" description="Proton acceptor" evidence="11 12">
    <location>
        <position position="193"/>
    </location>
</feature>
<comment type="function">
    <text evidence="5 11">Specifically methylates the uridine in position 2552 of 23S rRNA at the 2'-O position of the ribose in the fully assembled 50S ribosomal subunit.</text>
</comment>
<keyword evidence="4 11" id="KW-0949">S-adenosyl-L-methionine</keyword>
<feature type="region of interest" description="Disordered" evidence="13">
    <location>
        <begin position="1"/>
        <end position="43"/>
    </location>
</feature>
<comment type="catalytic activity">
    <reaction evidence="10 11">
        <text>uridine(2552) in 23S rRNA + S-adenosyl-L-methionine = 2'-O-methyluridine(2552) in 23S rRNA + S-adenosyl-L-homocysteine + H(+)</text>
        <dbReference type="Rhea" id="RHEA:42720"/>
        <dbReference type="Rhea" id="RHEA-COMP:10202"/>
        <dbReference type="Rhea" id="RHEA-COMP:10203"/>
        <dbReference type="ChEBI" id="CHEBI:15378"/>
        <dbReference type="ChEBI" id="CHEBI:57856"/>
        <dbReference type="ChEBI" id="CHEBI:59789"/>
        <dbReference type="ChEBI" id="CHEBI:65315"/>
        <dbReference type="ChEBI" id="CHEBI:74478"/>
        <dbReference type="EC" id="2.1.1.166"/>
    </reaction>
</comment>
<dbReference type="FunFam" id="3.40.50.150:FF:000005">
    <property type="entry name" value="Ribosomal RNA large subunit methyltransferase E"/>
    <property type="match status" value="1"/>
</dbReference>
<name>A0A369TB22_9PROT</name>
<dbReference type="EMBL" id="QPMH01000005">
    <property type="protein sequence ID" value="RDD62480.1"/>
    <property type="molecule type" value="Genomic_DNA"/>
</dbReference>
<evidence type="ECO:0000256" key="13">
    <source>
        <dbReference type="SAM" id="MobiDB-lite"/>
    </source>
</evidence>
<evidence type="ECO:0000256" key="10">
    <source>
        <dbReference type="ARBA" id="ARBA00048970"/>
    </source>
</evidence>
<dbReference type="Pfam" id="PF01728">
    <property type="entry name" value="FtsJ"/>
    <property type="match status" value="1"/>
</dbReference>
<dbReference type="GO" id="GO:0005737">
    <property type="term" value="C:cytoplasm"/>
    <property type="evidence" value="ECO:0007669"/>
    <property type="project" value="UniProtKB-SubCell"/>
</dbReference>
<evidence type="ECO:0000256" key="7">
    <source>
        <dbReference type="ARBA" id="ARBA00041129"/>
    </source>
</evidence>
<evidence type="ECO:0000256" key="11">
    <source>
        <dbReference type="HAMAP-Rule" id="MF_01547"/>
    </source>
</evidence>
<evidence type="ECO:0000256" key="9">
    <source>
        <dbReference type="ARBA" id="ARBA00042745"/>
    </source>
</evidence>
<keyword evidence="2 11" id="KW-0489">Methyltransferase</keyword>